<sequence length="361" mass="39648">MKEFELCHRTPKWPLFASFQTKVSYGAIITSSGSVAHCFAMVIGQSVFTLTSSPTPTLWPAAPRGKCYDSSNAEIGSAEFRYTHYGIPRSDKCPKNKGAIQSFPENRKRTGRVLPSGSVASAVTEKVDFYPLVALHTHLESNPDLNESESRCPWRSVGPAVLVRACVNTRHCHAVDGRGLGSAIFAQTTQFLQSASPAIKTSGSLLFRLIRFENISSLHTGIQGGIKIGRLNSTAIDEPESVEVLARQKFRILRHLASITIPPRKKKEKILQQTKNIEKREGEVFSTGVVIGGNLFQPCFPPQQPTSLPIRSNLLLSILQEKCSILVSCLSFPASAFQIPLSFSRMVENLSQSIQDAFNNS</sequence>
<accession>A0AAV4QMD8</accession>
<gene>
    <name evidence="1" type="ORF">CDAR_91951</name>
</gene>
<evidence type="ECO:0000313" key="1">
    <source>
        <dbReference type="EMBL" id="GIY10590.1"/>
    </source>
</evidence>
<dbReference type="AlphaFoldDB" id="A0AAV4QMD8"/>
<dbReference type="EMBL" id="BPLQ01004772">
    <property type="protein sequence ID" value="GIY10590.1"/>
    <property type="molecule type" value="Genomic_DNA"/>
</dbReference>
<evidence type="ECO:0000313" key="2">
    <source>
        <dbReference type="Proteomes" id="UP001054837"/>
    </source>
</evidence>
<reference evidence="1 2" key="1">
    <citation type="submission" date="2021-06" db="EMBL/GenBank/DDBJ databases">
        <title>Caerostris darwini draft genome.</title>
        <authorList>
            <person name="Kono N."/>
            <person name="Arakawa K."/>
        </authorList>
    </citation>
    <scope>NUCLEOTIDE SEQUENCE [LARGE SCALE GENOMIC DNA]</scope>
</reference>
<comment type="caution">
    <text evidence="1">The sequence shown here is derived from an EMBL/GenBank/DDBJ whole genome shotgun (WGS) entry which is preliminary data.</text>
</comment>
<keyword evidence="2" id="KW-1185">Reference proteome</keyword>
<proteinExistence type="predicted"/>
<organism evidence="1 2">
    <name type="scientific">Caerostris darwini</name>
    <dbReference type="NCBI Taxonomy" id="1538125"/>
    <lineage>
        <taxon>Eukaryota</taxon>
        <taxon>Metazoa</taxon>
        <taxon>Ecdysozoa</taxon>
        <taxon>Arthropoda</taxon>
        <taxon>Chelicerata</taxon>
        <taxon>Arachnida</taxon>
        <taxon>Araneae</taxon>
        <taxon>Araneomorphae</taxon>
        <taxon>Entelegynae</taxon>
        <taxon>Araneoidea</taxon>
        <taxon>Araneidae</taxon>
        <taxon>Caerostris</taxon>
    </lineage>
</organism>
<protein>
    <submittedName>
        <fullName evidence="1">Uncharacterized protein</fullName>
    </submittedName>
</protein>
<dbReference type="Proteomes" id="UP001054837">
    <property type="component" value="Unassembled WGS sequence"/>
</dbReference>
<name>A0AAV4QMD8_9ARAC</name>